<dbReference type="AlphaFoldDB" id="A0A9W6DPT7"/>
<reference evidence="2" key="1">
    <citation type="submission" date="2022-07" db="EMBL/GenBank/DDBJ databases">
        <title>Taxonomy of Aspergillus series Nigri: significant species reduction supported by multi-species coalescent approaches.</title>
        <authorList>
            <person name="Bian C."/>
            <person name="Kusuya Y."/>
            <person name="Sklenar F."/>
            <person name="D'hooge E."/>
            <person name="Yaguchi T."/>
            <person name="Takahashi H."/>
            <person name="Hubka V."/>
        </authorList>
    </citation>
    <scope>NUCLEOTIDE SEQUENCE</scope>
    <source>
        <strain evidence="2">CBS 733.88</strain>
    </source>
</reference>
<evidence type="ECO:0000313" key="3">
    <source>
        <dbReference type="Proteomes" id="UP001143548"/>
    </source>
</evidence>
<sequence length="281" mass="32147">MSPLPGKMFEEYIGRLKLMAHVLDQAGINHVLWGDAINGLLIHTKLPKRIDYIVCDGMTEKACQALLADGLEPCKHGDQCMVRHPCNGPVAAAHVHLNSTILGNIDIPVAFWDKSFLLFAFPDLPSSPPSSDDPYYMPIRIPWTYYDKTSRRPAMKLTPTMMIRPGKTVEALIWLMCRDRTPRGRLERGWEDEWVNALEFWVQEGKGLAQKGIFDLYFLRHDFAPLWPYLRGVGGGRTSKDYRAYYLRLQEKLRAENALPHTPQWEHKNRRDAEGTQGSNS</sequence>
<name>A0A9W6DPT7_9EURO</name>
<evidence type="ECO:0000256" key="1">
    <source>
        <dbReference type="SAM" id="MobiDB-lite"/>
    </source>
</evidence>
<accession>A0A9W6DPT7</accession>
<organism evidence="2 3">
    <name type="scientific">Aspergillus brasiliensis</name>
    <dbReference type="NCBI Taxonomy" id="319629"/>
    <lineage>
        <taxon>Eukaryota</taxon>
        <taxon>Fungi</taxon>
        <taxon>Dikarya</taxon>
        <taxon>Ascomycota</taxon>
        <taxon>Pezizomycotina</taxon>
        <taxon>Eurotiomycetes</taxon>
        <taxon>Eurotiomycetidae</taxon>
        <taxon>Eurotiales</taxon>
        <taxon>Aspergillaceae</taxon>
        <taxon>Aspergillus</taxon>
        <taxon>Aspergillus subgen. Circumdati</taxon>
    </lineage>
</organism>
<feature type="region of interest" description="Disordered" evidence="1">
    <location>
        <begin position="258"/>
        <end position="281"/>
    </location>
</feature>
<proteinExistence type="predicted"/>
<feature type="compositionally biased region" description="Basic and acidic residues" evidence="1">
    <location>
        <begin position="264"/>
        <end position="274"/>
    </location>
</feature>
<dbReference type="EMBL" id="BROQ01000065">
    <property type="protein sequence ID" value="GKZ23300.1"/>
    <property type="molecule type" value="Genomic_DNA"/>
</dbReference>
<comment type="caution">
    <text evidence="2">The sequence shown here is derived from an EMBL/GenBank/DDBJ whole genome shotgun (WGS) entry which is preliminary data.</text>
</comment>
<protein>
    <submittedName>
        <fullName evidence="2">Uncharacterized protein</fullName>
    </submittedName>
</protein>
<gene>
    <name evidence="2" type="ORF">AbraCBS73388_009663</name>
</gene>
<evidence type="ECO:0000313" key="2">
    <source>
        <dbReference type="EMBL" id="GKZ23300.1"/>
    </source>
</evidence>
<dbReference type="Proteomes" id="UP001143548">
    <property type="component" value="Unassembled WGS sequence"/>
</dbReference>